<dbReference type="InterPro" id="IPR027417">
    <property type="entry name" value="P-loop_NTPase"/>
</dbReference>
<dbReference type="InterPro" id="IPR003593">
    <property type="entry name" value="AAA+_ATPase"/>
</dbReference>
<dbReference type="InterPro" id="IPR003439">
    <property type="entry name" value="ABC_transporter-like_ATP-bd"/>
</dbReference>
<keyword evidence="1" id="KW-0813">Transport</keyword>
<dbReference type="InterPro" id="IPR017911">
    <property type="entry name" value="MacB-like_ATP-bd"/>
</dbReference>
<keyword evidence="3 5" id="KW-0067">ATP-binding</keyword>
<gene>
    <name evidence="5" type="primary">macB_47</name>
    <name evidence="5" type="ORF">GALL_223540</name>
</gene>
<organism evidence="5">
    <name type="scientific">mine drainage metagenome</name>
    <dbReference type="NCBI Taxonomy" id="410659"/>
    <lineage>
        <taxon>unclassified sequences</taxon>
        <taxon>metagenomes</taxon>
        <taxon>ecological metagenomes</taxon>
    </lineage>
</organism>
<keyword evidence="5" id="KW-0378">Hydrolase</keyword>
<comment type="caution">
    <text evidence="5">The sequence shown here is derived from an EMBL/GenBank/DDBJ whole genome shotgun (WGS) entry which is preliminary data.</text>
</comment>
<evidence type="ECO:0000256" key="2">
    <source>
        <dbReference type="ARBA" id="ARBA00022741"/>
    </source>
</evidence>
<dbReference type="GO" id="GO:0016887">
    <property type="term" value="F:ATP hydrolysis activity"/>
    <property type="evidence" value="ECO:0007669"/>
    <property type="project" value="InterPro"/>
</dbReference>
<protein>
    <submittedName>
        <fullName evidence="5">Macrolide export ATP-binding/permease protein MacB</fullName>
        <ecNumber evidence="5">3.6.3.-</ecNumber>
    </submittedName>
</protein>
<keyword evidence="2" id="KW-0547">Nucleotide-binding</keyword>
<dbReference type="SUPFAM" id="SSF52540">
    <property type="entry name" value="P-loop containing nucleoside triphosphate hydrolases"/>
    <property type="match status" value="1"/>
</dbReference>
<evidence type="ECO:0000256" key="1">
    <source>
        <dbReference type="ARBA" id="ARBA00022448"/>
    </source>
</evidence>
<name>A0A1J5RHW3_9ZZZZ</name>
<proteinExistence type="predicted"/>
<dbReference type="SMART" id="SM00382">
    <property type="entry name" value="AAA"/>
    <property type="match status" value="1"/>
</dbReference>
<accession>A0A1J5RHW3</accession>
<dbReference type="GO" id="GO:0005524">
    <property type="term" value="F:ATP binding"/>
    <property type="evidence" value="ECO:0007669"/>
    <property type="project" value="UniProtKB-KW"/>
</dbReference>
<feature type="domain" description="ABC transporter" evidence="4">
    <location>
        <begin position="9"/>
        <end position="234"/>
    </location>
</feature>
<dbReference type="Gene3D" id="3.40.50.300">
    <property type="entry name" value="P-loop containing nucleotide triphosphate hydrolases"/>
    <property type="match status" value="1"/>
</dbReference>
<dbReference type="Pfam" id="PF00005">
    <property type="entry name" value="ABC_tran"/>
    <property type="match status" value="1"/>
</dbReference>
<dbReference type="PANTHER" id="PTHR24220">
    <property type="entry name" value="IMPORT ATP-BINDING PROTEIN"/>
    <property type="match status" value="1"/>
</dbReference>
<evidence type="ECO:0000259" key="4">
    <source>
        <dbReference type="PROSITE" id="PS50893"/>
    </source>
</evidence>
<dbReference type="PANTHER" id="PTHR24220:SF659">
    <property type="entry name" value="TRANSPORTER, PUTATIVE-RELATED"/>
    <property type="match status" value="1"/>
</dbReference>
<dbReference type="EC" id="3.6.3.-" evidence="5"/>
<dbReference type="GO" id="GO:0022857">
    <property type="term" value="F:transmembrane transporter activity"/>
    <property type="evidence" value="ECO:0007669"/>
    <property type="project" value="TreeGrafter"/>
</dbReference>
<dbReference type="InterPro" id="IPR017871">
    <property type="entry name" value="ABC_transporter-like_CS"/>
</dbReference>
<dbReference type="GO" id="GO:0005886">
    <property type="term" value="C:plasma membrane"/>
    <property type="evidence" value="ECO:0007669"/>
    <property type="project" value="TreeGrafter"/>
</dbReference>
<dbReference type="InterPro" id="IPR015854">
    <property type="entry name" value="ABC_transpr_LolD-like"/>
</dbReference>
<evidence type="ECO:0000256" key="3">
    <source>
        <dbReference type="ARBA" id="ARBA00022840"/>
    </source>
</evidence>
<dbReference type="PROSITE" id="PS50893">
    <property type="entry name" value="ABC_TRANSPORTER_2"/>
    <property type="match status" value="1"/>
</dbReference>
<dbReference type="EMBL" id="MLJW01000162">
    <property type="protein sequence ID" value="OIQ95678.1"/>
    <property type="molecule type" value="Genomic_DNA"/>
</dbReference>
<sequence length="234" mass="26257">MQFEKQPSLVAKALHRGFVSGHVRQEVIRGLSIEIFPGELTMIAGPSGSGKTTLLALLSGLLSPERGTVHSLGQEIELLPDRERERYRLRHTGFVFQGFNLFSSLTAYEQVLLPLQYGARPDTDLREAARLALEEVGLLEKRHLRPLELSGGEKQRVAIARAIAKAPELLFADEPTSALDSHNAERIVVLFKRLAHRHHSSIVCVTHDEHLLRHADRVLHLRDGQIIDDKRRSS</sequence>
<dbReference type="AlphaFoldDB" id="A0A1J5RHW3"/>
<evidence type="ECO:0000313" key="5">
    <source>
        <dbReference type="EMBL" id="OIQ95678.1"/>
    </source>
</evidence>
<dbReference type="CDD" id="cd03255">
    <property type="entry name" value="ABC_MJ0796_LolCDE_FtsE"/>
    <property type="match status" value="1"/>
</dbReference>
<dbReference type="PROSITE" id="PS00211">
    <property type="entry name" value="ABC_TRANSPORTER_1"/>
    <property type="match status" value="1"/>
</dbReference>
<reference evidence="5" key="1">
    <citation type="submission" date="2016-10" db="EMBL/GenBank/DDBJ databases">
        <title>Sequence of Gallionella enrichment culture.</title>
        <authorList>
            <person name="Poehlein A."/>
            <person name="Muehling M."/>
            <person name="Daniel R."/>
        </authorList>
    </citation>
    <scope>NUCLEOTIDE SEQUENCE</scope>
</reference>